<protein>
    <submittedName>
        <fullName evidence="8">Carbohydrate-responsive element-binding protein</fullName>
    </submittedName>
</protein>
<dbReference type="AlphaFoldDB" id="A0A8B7N6U9"/>
<dbReference type="GeneID" id="108667097"/>
<evidence type="ECO:0000256" key="1">
    <source>
        <dbReference type="ARBA" id="ARBA00004123"/>
    </source>
</evidence>
<keyword evidence="2" id="KW-0805">Transcription regulation</keyword>
<evidence type="ECO:0000256" key="3">
    <source>
        <dbReference type="ARBA" id="ARBA00023125"/>
    </source>
</evidence>
<accession>A0A8B7N6U9</accession>
<gene>
    <name evidence="8" type="primary">LOC108667097</name>
</gene>
<evidence type="ECO:0000256" key="4">
    <source>
        <dbReference type="ARBA" id="ARBA00023163"/>
    </source>
</evidence>
<evidence type="ECO:0000256" key="6">
    <source>
        <dbReference type="SAM" id="MobiDB-lite"/>
    </source>
</evidence>
<name>A0A8B7N6U9_HYAAZ</name>
<keyword evidence="3" id="KW-0238">DNA-binding</keyword>
<dbReference type="GO" id="GO:0000981">
    <property type="term" value="F:DNA-binding transcription factor activity, RNA polymerase II-specific"/>
    <property type="evidence" value="ECO:0007669"/>
    <property type="project" value="TreeGrafter"/>
</dbReference>
<sequence>MRTSIEIFEKMGSKENKEVIHSGHFMMSDFDAIEAQEEEEKEVEKYLVEIPDPDGEKSASEEENAQAMDPSDVVERRKKKVKFRHKNVIQYQSATSTTEKLSIDESLTKLFNAMDIAYKHKITSPKWNRFKGLKLRCKDKIRLNNVIWRCWHMQFILKKKMRVCQFALDVDMHNKPEVMYTVR</sequence>
<feature type="region of interest" description="Disordered" evidence="6">
    <location>
        <begin position="51"/>
        <end position="71"/>
    </location>
</feature>
<dbReference type="KEGG" id="hazt:108667097"/>
<dbReference type="RefSeq" id="XP_018009571.2">
    <property type="nucleotide sequence ID" value="XM_018154082.2"/>
</dbReference>
<evidence type="ECO:0000313" key="7">
    <source>
        <dbReference type="Proteomes" id="UP000694843"/>
    </source>
</evidence>
<evidence type="ECO:0000256" key="5">
    <source>
        <dbReference type="ARBA" id="ARBA00023242"/>
    </source>
</evidence>
<keyword evidence="7" id="KW-1185">Reference proteome</keyword>
<comment type="subcellular location">
    <subcellularLocation>
        <location evidence="1">Nucleus</location>
    </subcellularLocation>
</comment>
<dbReference type="GO" id="GO:0000978">
    <property type="term" value="F:RNA polymerase II cis-regulatory region sequence-specific DNA binding"/>
    <property type="evidence" value="ECO:0007669"/>
    <property type="project" value="TreeGrafter"/>
</dbReference>
<dbReference type="GO" id="GO:0005634">
    <property type="term" value="C:nucleus"/>
    <property type="evidence" value="ECO:0007669"/>
    <property type="project" value="UniProtKB-SubCell"/>
</dbReference>
<dbReference type="OrthoDB" id="6022628at2759"/>
<proteinExistence type="predicted"/>
<keyword evidence="5" id="KW-0539">Nucleus</keyword>
<reference evidence="8" key="1">
    <citation type="submission" date="2025-08" db="UniProtKB">
        <authorList>
            <consortium name="RefSeq"/>
        </authorList>
    </citation>
    <scope>IDENTIFICATION</scope>
    <source>
        <tissue evidence="8">Whole organism</tissue>
    </source>
</reference>
<dbReference type="CDD" id="cd21739">
    <property type="entry name" value="NES2-NLS_ChREBP-like"/>
    <property type="match status" value="1"/>
</dbReference>
<evidence type="ECO:0000313" key="8">
    <source>
        <dbReference type="RefSeq" id="XP_018009571.2"/>
    </source>
</evidence>
<dbReference type="Proteomes" id="UP000694843">
    <property type="component" value="Unplaced"/>
</dbReference>
<organism evidence="7 8">
    <name type="scientific">Hyalella azteca</name>
    <name type="common">Amphipod</name>
    <dbReference type="NCBI Taxonomy" id="294128"/>
    <lineage>
        <taxon>Eukaryota</taxon>
        <taxon>Metazoa</taxon>
        <taxon>Ecdysozoa</taxon>
        <taxon>Arthropoda</taxon>
        <taxon>Crustacea</taxon>
        <taxon>Multicrustacea</taxon>
        <taxon>Malacostraca</taxon>
        <taxon>Eumalacostraca</taxon>
        <taxon>Peracarida</taxon>
        <taxon>Amphipoda</taxon>
        <taxon>Senticaudata</taxon>
        <taxon>Talitrida</taxon>
        <taxon>Talitroidea</taxon>
        <taxon>Hyalellidae</taxon>
        <taxon>Hyalella</taxon>
    </lineage>
</organism>
<dbReference type="PANTHER" id="PTHR15741">
    <property type="entry name" value="BASIC HELIX-LOOP-HELIX ZIP TRANSCRIPTION FACTOR"/>
    <property type="match status" value="1"/>
</dbReference>
<dbReference type="PANTHER" id="PTHR15741:SF37">
    <property type="entry name" value="LD38259P"/>
    <property type="match status" value="1"/>
</dbReference>
<evidence type="ECO:0000256" key="2">
    <source>
        <dbReference type="ARBA" id="ARBA00023015"/>
    </source>
</evidence>
<keyword evidence="4" id="KW-0804">Transcription</keyword>
<dbReference type="InterPro" id="IPR052207">
    <property type="entry name" value="Max-like/E-box_TFs"/>
</dbReference>